<evidence type="ECO:0000313" key="1">
    <source>
        <dbReference type="EMBL" id="ATW70728.1"/>
    </source>
</evidence>
<sequence>MTRNTTQKKPKSTAKNLSVAAHNFVVHELASKPYQIYCELFEIIKPRQNRKILTPKTVTFDVVKDLKNEDQEIFYFFDDFTSVSLIQNRQTIVIRQLSLTDIDIKRRAWEYLLNAFLELKPINPTIYQAIKNSMPNEIAKEIFGDELTIVKVLKELGLDRYHYDYQARLQQSKKPHNLPSFADLIAEGSTK</sequence>
<dbReference type="EMBL" id="CP024176">
    <property type="protein sequence ID" value="ATW70728.1"/>
    <property type="molecule type" value="Genomic_DNA"/>
</dbReference>
<dbReference type="AlphaFoldDB" id="A0AAD2PRK7"/>
<gene>
    <name evidence="1" type="ORF">YHS_11735</name>
</gene>
<accession>A0AAD2PRK7</accession>
<name>A0AAD2PRK7_FAUOS</name>
<protein>
    <submittedName>
        <fullName evidence="1">Uncharacterized protein</fullName>
    </submittedName>
</protein>
<organism evidence="1">
    <name type="scientific">Faucicola osloensis</name>
    <name type="common">Moraxella osloensis</name>
    <dbReference type="NCBI Taxonomy" id="34062"/>
    <lineage>
        <taxon>Bacteria</taxon>
        <taxon>Pseudomonadati</taxon>
        <taxon>Pseudomonadota</taxon>
        <taxon>Gammaproteobacteria</taxon>
        <taxon>Moraxellales</taxon>
        <taxon>Moraxellaceae</taxon>
        <taxon>Faucicola</taxon>
    </lineage>
</organism>
<reference evidence="1" key="1">
    <citation type="submission" date="2017-11" db="EMBL/GenBank/DDBJ databases">
        <title>Complete Genome Sequence from Moraxella oslensis YHS isolated from human skin.</title>
        <authorList>
            <person name="Lee K."/>
            <person name="Lim J.Y."/>
            <person name="Hwang I."/>
        </authorList>
    </citation>
    <scope>NUCLEOTIDE SEQUENCE</scope>
    <source>
        <strain evidence="1">YHS</strain>
    </source>
</reference>
<proteinExistence type="predicted"/>